<evidence type="ECO:0000256" key="1">
    <source>
        <dbReference type="SAM" id="Phobius"/>
    </source>
</evidence>
<accession>A0A1N7PDM9</accession>
<sequence>MPNAVINYLGMHFQVLVFVLTLTFGFAIRVKLELFRLSWIHGQVIATIVFLIIAFSQWQGSQDVYRQIQHRHIVLSAHQGRPDTVYLPPIRYNQNFFSHLSYEILEDADEAHNQRLQMIHQTGPVVLKIDGPTSADTIPYTKNYKLNNYLDRKHW</sequence>
<protein>
    <submittedName>
        <fullName evidence="2">Uncharacterized protein</fullName>
    </submittedName>
</protein>
<name>A0A1N7PDM9_9BACT</name>
<keyword evidence="1" id="KW-1133">Transmembrane helix</keyword>
<keyword evidence="1" id="KW-0812">Transmembrane</keyword>
<organism evidence="2 3">
    <name type="scientific">Belliella pelovolcani</name>
    <dbReference type="NCBI Taxonomy" id="529505"/>
    <lineage>
        <taxon>Bacteria</taxon>
        <taxon>Pseudomonadati</taxon>
        <taxon>Bacteroidota</taxon>
        <taxon>Cytophagia</taxon>
        <taxon>Cytophagales</taxon>
        <taxon>Cyclobacteriaceae</taxon>
        <taxon>Belliella</taxon>
    </lineage>
</organism>
<dbReference type="RefSeq" id="WP_076502597.1">
    <property type="nucleotide sequence ID" value="NZ_FTOP01000015.1"/>
</dbReference>
<evidence type="ECO:0000313" key="3">
    <source>
        <dbReference type="Proteomes" id="UP000186026"/>
    </source>
</evidence>
<reference evidence="3" key="1">
    <citation type="submission" date="2017-01" db="EMBL/GenBank/DDBJ databases">
        <authorList>
            <person name="Varghese N."/>
            <person name="Submissions S."/>
        </authorList>
    </citation>
    <scope>NUCLEOTIDE SEQUENCE [LARGE SCALE GENOMIC DNA]</scope>
    <source>
        <strain evidence="3">DSM 46698</strain>
    </source>
</reference>
<dbReference type="AlphaFoldDB" id="A0A1N7PDM9"/>
<feature type="transmembrane region" description="Helical" evidence="1">
    <location>
        <begin position="6"/>
        <end position="27"/>
    </location>
</feature>
<keyword evidence="3" id="KW-1185">Reference proteome</keyword>
<evidence type="ECO:0000313" key="2">
    <source>
        <dbReference type="EMBL" id="SIT08745.1"/>
    </source>
</evidence>
<dbReference type="EMBL" id="FTOP01000015">
    <property type="protein sequence ID" value="SIT08745.1"/>
    <property type="molecule type" value="Genomic_DNA"/>
</dbReference>
<gene>
    <name evidence="2" type="ORF">SAMN05421761_11596</name>
</gene>
<dbReference type="STRING" id="529505.SAMN05421761_11596"/>
<feature type="transmembrane region" description="Helical" evidence="1">
    <location>
        <begin position="39"/>
        <end position="58"/>
    </location>
</feature>
<keyword evidence="1" id="KW-0472">Membrane</keyword>
<dbReference type="Proteomes" id="UP000186026">
    <property type="component" value="Unassembled WGS sequence"/>
</dbReference>
<proteinExistence type="predicted"/>